<gene>
    <name evidence="4" type="ORF">DDV96_11290</name>
</gene>
<evidence type="ECO:0000256" key="1">
    <source>
        <dbReference type="SAM" id="MobiDB-lite"/>
    </source>
</evidence>
<feature type="compositionally biased region" description="Basic and acidic residues" evidence="1">
    <location>
        <begin position="68"/>
        <end position="77"/>
    </location>
</feature>
<evidence type="ECO:0000256" key="2">
    <source>
        <dbReference type="SAM" id="Phobius"/>
    </source>
</evidence>
<keyword evidence="2" id="KW-0812">Transmembrane</keyword>
<dbReference type="AlphaFoldDB" id="A0A2U0HXY8"/>
<evidence type="ECO:0000259" key="3">
    <source>
        <dbReference type="Pfam" id="PF09851"/>
    </source>
</evidence>
<comment type="caution">
    <text evidence="4">The sequence shown here is derived from an EMBL/GenBank/DDBJ whole genome shotgun (WGS) entry which is preliminary data.</text>
</comment>
<evidence type="ECO:0000313" key="5">
    <source>
        <dbReference type="Proteomes" id="UP000245962"/>
    </source>
</evidence>
<reference evidence="4 5" key="1">
    <citation type="submission" date="2018-04" db="EMBL/GenBank/DDBJ databases">
        <title>Marixanthomonas spongiae HN-E44 sp. nov., isolated from a marine sponge.</title>
        <authorList>
            <person name="Luo L."/>
            <person name="Zhuang L."/>
        </authorList>
    </citation>
    <scope>NUCLEOTIDE SEQUENCE [LARGE SCALE GENOMIC DNA]</scope>
    <source>
        <strain evidence="4 5">HN-E44</strain>
    </source>
</reference>
<organism evidence="4 5">
    <name type="scientific">Marixanthomonas spongiae</name>
    <dbReference type="NCBI Taxonomy" id="2174845"/>
    <lineage>
        <taxon>Bacteria</taxon>
        <taxon>Pseudomonadati</taxon>
        <taxon>Bacteroidota</taxon>
        <taxon>Flavobacteriia</taxon>
        <taxon>Flavobacteriales</taxon>
        <taxon>Flavobacteriaceae</taxon>
        <taxon>Marixanthomonas</taxon>
    </lineage>
</organism>
<accession>A0A2U0HXY8</accession>
<protein>
    <recommendedName>
        <fullName evidence="3">SHOCT domain-containing protein</fullName>
    </recommendedName>
</protein>
<keyword evidence="2" id="KW-1133">Transmembrane helix</keyword>
<dbReference type="RefSeq" id="WP_116694874.1">
    <property type="nucleotide sequence ID" value="NZ_QEHR01000007.1"/>
</dbReference>
<dbReference type="Proteomes" id="UP000245962">
    <property type="component" value="Unassembled WGS sequence"/>
</dbReference>
<keyword evidence="5" id="KW-1185">Reference proteome</keyword>
<feature type="domain" description="SHOCT" evidence="3">
    <location>
        <begin position="34"/>
        <end position="59"/>
    </location>
</feature>
<dbReference type="InterPro" id="IPR018649">
    <property type="entry name" value="SHOCT"/>
</dbReference>
<feature type="transmembrane region" description="Helical" evidence="2">
    <location>
        <begin position="6"/>
        <end position="22"/>
    </location>
</feature>
<dbReference type="OrthoDB" id="5421551at2"/>
<feature type="region of interest" description="Disordered" evidence="1">
    <location>
        <begin position="54"/>
        <end position="77"/>
    </location>
</feature>
<dbReference type="Pfam" id="PF09851">
    <property type="entry name" value="SHOCT"/>
    <property type="match status" value="1"/>
</dbReference>
<proteinExistence type="predicted"/>
<keyword evidence="2" id="KW-0472">Membrane</keyword>
<sequence>MMMWWWILIPIVLVLVLFLYNGKNRQYTVKKENPMDVLNNRFAKGEITKEEYIERKETINPTNTNNRKPKDNNKLGM</sequence>
<dbReference type="EMBL" id="QEHR01000007">
    <property type="protein sequence ID" value="PVW13742.1"/>
    <property type="molecule type" value="Genomic_DNA"/>
</dbReference>
<evidence type="ECO:0000313" key="4">
    <source>
        <dbReference type="EMBL" id="PVW13742.1"/>
    </source>
</evidence>
<name>A0A2U0HXY8_9FLAO</name>